<feature type="transmembrane region" description="Helical" evidence="2">
    <location>
        <begin position="204"/>
        <end position="227"/>
    </location>
</feature>
<reference evidence="4" key="1">
    <citation type="journal article" date="2011" name="Proc. Natl. Acad. Sci. U.S.A.">
        <title>Obligate biotrophy features unraveled by the genomic analysis of rust fungi.</title>
        <authorList>
            <person name="Duplessis S."/>
            <person name="Cuomo C.A."/>
            <person name="Lin Y.-C."/>
            <person name="Aerts A."/>
            <person name="Tisserant E."/>
            <person name="Veneault-Fourrey C."/>
            <person name="Joly D.L."/>
            <person name="Hacquard S."/>
            <person name="Amselem J."/>
            <person name="Cantarel B.L."/>
            <person name="Chiu R."/>
            <person name="Coutinho P.M."/>
            <person name="Feau N."/>
            <person name="Field M."/>
            <person name="Frey P."/>
            <person name="Gelhaye E."/>
            <person name="Goldberg J."/>
            <person name="Grabherr M.G."/>
            <person name="Kodira C.D."/>
            <person name="Kohler A."/>
            <person name="Kuees U."/>
            <person name="Lindquist E.A."/>
            <person name="Lucas S.M."/>
            <person name="Mago R."/>
            <person name="Mauceli E."/>
            <person name="Morin E."/>
            <person name="Murat C."/>
            <person name="Pangilinan J.L."/>
            <person name="Park R."/>
            <person name="Pearson M."/>
            <person name="Quesneville H."/>
            <person name="Rouhier N."/>
            <person name="Sakthikumar S."/>
            <person name="Salamov A.A."/>
            <person name="Schmutz J."/>
            <person name="Selles B."/>
            <person name="Shapiro H."/>
            <person name="Tanguay P."/>
            <person name="Tuskan G.A."/>
            <person name="Henrissat B."/>
            <person name="Van de Peer Y."/>
            <person name="Rouze P."/>
            <person name="Ellis J.G."/>
            <person name="Dodds P.N."/>
            <person name="Schein J.E."/>
            <person name="Zhong S."/>
            <person name="Hamelin R.C."/>
            <person name="Grigoriev I.V."/>
            <person name="Szabo L.J."/>
            <person name="Martin F."/>
        </authorList>
    </citation>
    <scope>NUCLEOTIDE SEQUENCE [LARGE SCALE GENOMIC DNA]</scope>
    <source>
        <strain evidence="4">98AG31 / pathotype 3-4-7</strain>
    </source>
</reference>
<evidence type="ECO:0000256" key="2">
    <source>
        <dbReference type="SAM" id="Phobius"/>
    </source>
</evidence>
<evidence type="ECO:0000313" key="3">
    <source>
        <dbReference type="EMBL" id="EGG07608.1"/>
    </source>
</evidence>
<evidence type="ECO:0000313" key="4">
    <source>
        <dbReference type="Proteomes" id="UP000001072"/>
    </source>
</evidence>
<feature type="compositionally biased region" description="Low complexity" evidence="1">
    <location>
        <begin position="433"/>
        <end position="447"/>
    </location>
</feature>
<sequence length="459" mass="50788">MKLLKSSRLCSGSMLMCKLLTALSTGLVTSSLARCTIDLPTGLLYSFPIQAALLIYKLPVVVTDQATTNTVCLPTSTDDQFEIDDTQEDILKKVFGTDSNASDNKHMLQSISPSQAFSAWQPTEDESLQVSSEIMSDEIIDPDPVIDREVNTRQSNIPIKSKSRNQSKAHISTTLKKLPWLKDYIFPYRLIARCLRLVGEMVKFVFMTGWRLASGCGMILVQILQFLWEDIIFPLLLPFRLLFYIFIRLPTIIATRIYLALKPLLVFLASGVTLGVLMGLLGAMTHGILGDWILSHHKSRTVTIPGLVSHSDLRQPQAPSRFERDLITDDKDIHPPEAKKSYSGLWEGNVSLEDNRGTTTATKLGMGVTRHRVPTSGSRQDDSSNPRKGDGTYSKASSLEQPIVRTRDRSLSGSSNTSKTSSIMKGSRKKGSSYHPPSESSVSGTSSKGKKKKVTFKND</sequence>
<dbReference type="EMBL" id="GL883103">
    <property type="protein sequence ID" value="EGG07608.1"/>
    <property type="molecule type" value="Genomic_DNA"/>
</dbReference>
<feature type="transmembrane region" description="Helical" evidence="2">
    <location>
        <begin position="239"/>
        <end position="259"/>
    </location>
</feature>
<keyword evidence="2" id="KW-1133">Transmembrane helix</keyword>
<dbReference type="HOGENOM" id="CLU_595933_0_0_1"/>
<feature type="compositionally biased region" description="Basic and acidic residues" evidence="1">
    <location>
        <begin position="379"/>
        <end position="390"/>
    </location>
</feature>
<name>F4RIR4_MELLP</name>
<dbReference type="RefSeq" id="XP_007408940.1">
    <property type="nucleotide sequence ID" value="XM_007408878.1"/>
</dbReference>
<feature type="compositionally biased region" description="Low complexity" evidence="1">
    <location>
        <begin position="411"/>
        <end position="422"/>
    </location>
</feature>
<dbReference type="KEGG" id="mlr:MELLADRAFT_71631"/>
<protein>
    <submittedName>
        <fullName evidence="3">Uncharacterized protein</fullName>
    </submittedName>
</protein>
<dbReference type="AlphaFoldDB" id="F4RIR4"/>
<proteinExistence type="predicted"/>
<dbReference type="GeneID" id="18931880"/>
<dbReference type="InParanoid" id="F4RIR4"/>
<feature type="compositionally biased region" description="Basic residues" evidence="1">
    <location>
        <begin position="448"/>
        <end position="459"/>
    </location>
</feature>
<feature type="transmembrane region" description="Helical" evidence="2">
    <location>
        <begin position="265"/>
        <end position="289"/>
    </location>
</feature>
<evidence type="ECO:0000256" key="1">
    <source>
        <dbReference type="SAM" id="MobiDB-lite"/>
    </source>
</evidence>
<dbReference type="VEuPathDB" id="FungiDB:MELLADRAFT_71631"/>
<gene>
    <name evidence="3" type="ORF">MELLADRAFT_71631</name>
</gene>
<keyword evidence="4" id="KW-1185">Reference proteome</keyword>
<keyword evidence="2" id="KW-0472">Membrane</keyword>
<accession>F4RIR4</accession>
<dbReference type="Proteomes" id="UP000001072">
    <property type="component" value="Unassembled WGS sequence"/>
</dbReference>
<feature type="region of interest" description="Disordered" evidence="1">
    <location>
        <begin position="353"/>
        <end position="459"/>
    </location>
</feature>
<keyword evidence="2" id="KW-0812">Transmembrane</keyword>
<organism evidence="4">
    <name type="scientific">Melampsora larici-populina (strain 98AG31 / pathotype 3-4-7)</name>
    <name type="common">Poplar leaf rust fungus</name>
    <dbReference type="NCBI Taxonomy" id="747676"/>
    <lineage>
        <taxon>Eukaryota</taxon>
        <taxon>Fungi</taxon>
        <taxon>Dikarya</taxon>
        <taxon>Basidiomycota</taxon>
        <taxon>Pucciniomycotina</taxon>
        <taxon>Pucciniomycetes</taxon>
        <taxon>Pucciniales</taxon>
        <taxon>Melampsoraceae</taxon>
        <taxon>Melampsora</taxon>
    </lineage>
</organism>
<dbReference type="OrthoDB" id="2507736at2759"/>